<gene>
    <name evidence="2" type="ORF">SPISAL_07955</name>
</gene>
<evidence type="ECO:0000313" key="3">
    <source>
        <dbReference type="Proteomes" id="UP000017881"/>
    </source>
</evidence>
<dbReference type="EMBL" id="CP005963">
    <property type="protein sequence ID" value="AGM41685.1"/>
    <property type="molecule type" value="Genomic_DNA"/>
</dbReference>
<proteinExistence type="predicted"/>
<dbReference type="Pfam" id="PF05437">
    <property type="entry name" value="AzlD"/>
    <property type="match status" value="1"/>
</dbReference>
<reference evidence="2 3" key="1">
    <citation type="journal article" date="2013" name="Genome Announc.">
        <title>Draft Genome of Spiribacter salinus M19-40, an Abundant Gammaproteobacterium in Aquatic Hypersaline Environments.</title>
        <authorList>
            <person name="Leon M.J."/>
            <person name="Ghai R."/>
            <person name="Fernandez A.B."/>
            <person name="Sanchez-Porro C."/>
            <person name="Rodriguez-Valera F."/>
            <person name="Ventosa A."/>
        </authorList>
    </citation>
    <scope>NUCLEOTIDE SEQUENCE [LARGE SCALE GENOMIC DNA]</scope>
    <source>
        <strain evidence="2">M19-40</strain>
    </source>
</reference>
<dbReference type="OrthoDB" id="8942869at2"/>
<keyword evidence="1" id="KW-0812">Transmembrane</keyword>
<keyword evidence="1" id="KW-1133">Transmembrane helix</keyword>
<name>R4V9R8_9GAMM</name>
<dbReference type="eggNOG" id="COG4392">
    <property type="taxonomic scope" value="Bacteria"/>
</dbReference>
<sequence length="109" mass="11723">MIDPLWWLILAIGAGTYLWRGSFIVFGGRLQLPDLIRRGLNYVPPAVFAALVLPGLVRLTETSQLDGPRLAAGAVAALVAWRTRGTIATLVAGMIVLWVLRALGAQLFG</sequence>
<keyword evidence="1" id="KW-0472">Membrane</keyword>
<feature type="transmembrane region" description="Helical" evidence="1">
    <location>
        <begin position="39"/>
        <end position="59"/>
    </location>
</feature>
<dbReference type="AlphaFoldDB" id="R4V9R8"/>
<accession>R4V9R8</accession>
<evidence type="ECO:0000313" key="2">
    <source>
        <dbReference type="EMBL" id="AGM41685.1"/>
    </source>
</evidence>
<protein>
    <submittedName>
        <fullName evidence="2">Branched-chain amino acid transport</fullName>
    </submittedName>
</protein>
<keyword evidence="3" id="KW-1185">Reference proteome</keyword>
<organism evidence="2 3">
    <name type="scientific">Spiribacter salinus M19-40</name>
    <dbReference type="NCBI Taxonomy" id="1260251"/>
    <lineage>
        <taxon>Bacteria</taxon>
        <taxon>Pseudomonadati</taxon>
        <taxon>Pseudomonadota</taxon>
        <taxon>Gammaproteobacteria</taxon>
        <taxon>Chromatiales</taxon>
        <taxon>Ectothiorhodospiraceae</taxon>
        <taxon>Spiribacter</taxon>
    </lineage>
</organism>
<feature type="transmembrane region" description="Helical" evidence="1">
    <location>
        <begin position="6"/>
        <end position="27"/>
    </location>
</feature>
<feature type="transmembrane region" description="Helical" evidence="1">
    <location>
        <begin position="79"/>
        <end position="100"/>
    </location>
</feature>
<dbReference type="RefSeq" id="WP_016353992.1">
    <property type="nucleotide sequence ID" value="NC_021291.1"/>
</dbReference>
<dbReference type="InterPro" id="IPR008407">
    <property type="entry name" value="Brnchd-chn_aa_trnsp_AzlD"/>
</dbReference>
<evidence type="ECO:0000256" key="1">
    <source>
        <dbReference type="SAM" id="Phobius"/>
    </source>
</evidence>
<dbReference type="HOGENOM" id="CLU_157896_1_0_6"/>
<dbReference type="Proteomes" id="UP000017881">
    <property type="component" value="Chromosome"/>
</dbReference>
<dbReference type="KEGG" id="ssal:SPISAL_07955"/>